<keyword evidence="2" id="KW-0812">Transmembrane</keyword>
<organism evidence="5 6">
    <name type="scientific">Pochonia chlamydosporia 170</name>
    <dbReference type="NCBI Taxonomy" id="1380566"/>
    <lineage>
        <taxon>Eukaryota</taxon>
        <taxon>Fungi</taxon>
        <taxon>Dikarya</taxon>
        <taxon>Ascomycota</taxon>
        <taxon>Pezizomycotina</taxon>
        <taxon>Sordariomycetes</taxon>
        <taxon>Hypocreomycetidae</taxon>
        <taxon>Hypocreales</taxon>
        <taxon>Clavicipitaceae</taxon>
        <taxon>Pochonia</taxon>
    </lineage>
</organism>
<keyword evidence="3" id="KW-0732">Signal</keyword>
<gene>
    <name evidence="5" type="ORF">VFPPC_14300</name>
</gene>
<evidence type="ECO:0000259" key="4">
    <source>
        <dbReference type="PROSITE" id="PS51212"/>
    </source>
</evidence>
<protein>
    <submittedName>
        <fullName evidence="5">WSC domain-containing protein</fullName>
    </submittedName>
</protein>
<reference evidence="5 6" key="1">
    <citation type="journal article" date="2016" name="PLoS Pathog.">
        <title>Biosynthesis of antibiotic leucinostatins in bio-control fungus Purpureocillium lilacinum and their inhibition on phytophthora revealed by genome mining.</title>
        <authorList>
            <person name="Wang G."/>
            <person name="Liu Z."/>
            <person name="Lin R."/>
            <person name="Li E."/>
            <person name="Mao Z."/>
            <person name="Ling J."/>
            <person name="Yang Y."/>
            <person name="Yin W.B."/>
            <person name="Xie B."/>
        </authorList>
    </citation>
    <scope>NUCLEOTIDE SEQUENCE [LARGE SCALE GENOMIC DNA]</scope>
    <source>
        <strain evidence="5">170</strain>
    </source>
</reference>
<feature type="domain" description="WSC" evidence="4">
    <location>
        <begin position="35"/>
        <end position="126"/>
    </location>
</feature>
<feature type="compositionally biased region" description="Low complexity" evidence="1">
    <location>
        <begin position="136"/>
        <end position="153"/>
    </location>
</feature>
<evidence type="ECO:0000256" key="2">
    <source>
        <dbReference type="SAM" id="Phobius"/>
    </source>
</evidence>
<evidence type="ECO:0000256" key="1">
    <source>
        <dbReference type="SAM" id="MobiDB-lite"/>
    </source>
</evidence>
<feature type="region of interest" description="Disordered" evidence="1">
    <location>
        <begin position="136"/>
        <end position="183"/>
    </location>
</feature>
<dbReference type="KEGG" id="pchm:VFPPC_14300"/>
<dbReference type="GeneID" id="28856063"/>
<comment type="caution">
    <text evidence="5">The sequence shown here is derived from an EMBL/GenBank/DDBJ whole genome shotgun (WGS) entry which is preliminary data.</text>
</comment>
<name>A0A179FM88_METCM</name>
<dbReference type="Pfam" id="PF01822">
    <property type="entry name" value="WSC"/>
    <property type="match status" value="1"/>
</dbReference>
<evidence type="ECO:0000313" key="6">
    <source>
        <dbReference type="Proteomes" id="UP000078397"/>
    </source>
</evidence>
<keyword evidence="2" id="KW-1133">Transmembrane helix</keyword>
<keyword evidence="6" id="KW-1185">Reference proteome</keyword>
<dbReference type="OrthoDB" id="2019572at2759"/>
<dbReference type="PROSITE" id="PS51212">
    <property type="entry name" value="WSC"/>
    <property type="match status" value="1"/>
</dbReference>
<dbReference type="AlphaFoldDB" id="A0A179FM88"/>
<sequence length="281" mass="29128">MRLSNFAFGAILAATGIHAQAPPKSAPSEIPQIGKFTGQGCYSSKANMTALDPQIPGQKMSSGSCNEGCKGAGFWVSGLRGPQCLCGFALPPKADMVSDSKCNVGCSSYPQEACGGEDAYTVFNLGVMFDITRYDPSSSSTTGGSKTSTPDSTGHGGSPTSTDATVTKTADPSDSSKSDKGGPNVAGIAAGVVVGVIAAGAAIGGFFFYMRRKRNAEIEEEHRRNAAVNAFISGSKPPSSHGSISMTDSRMDPVMAHRRMSDGSIADNEDYSRRILRVTNA</sequence>
<dbReference type="EMBL" id="LSBJ02000004">
    <property type="protein sequence ID" value="OAQ66173.1"/>
    <property type="molecule type" value="Genomic_DNA"/>
</dbReference>
<dbReference type="InterPro" id="IPR002889">
    <property type="entry name" value="WSC_carb-bd"/>
</dbReference>
<feature type="signal peptide" evidence="3">
    <location>
        <begin position="1"/>
        <end position="19"/>
    </location>
</feature>
<feature type="compositionally biased region" description="Polar residues" evidence="1">
    <location>
        <begin position="158"/>
        <end position="170"/>
    </location>
</feature>
<dbReference type="Proteomes" id="UP000078397">
    <property type="component" value="Unassembled WGS sequence"/>
</dbReference>
<dbReference type="STRING" id="1380566.A0A179FM88"/>
<dbReference type="SMART" id="SM00321">
    <property type="entry name" value="WSC"/>
    <property type="match status" value="1"/>
</dbReference>
<evidence type="ECO:0000256" key="3">
    <source>
        <dbReference type="SAM" id="SignalP"/>
    </source>
</evidence>
<accession>A0A179FM88</accession>
<evidence type="ECO:0000313" key="5">
    <source>
        <dbReference type="EMBL" id="OAQ66173.1"/>
    </source>
</evidence>
<proteinExistence type="predicted"/>
<keyword evidence="2" id="KW-0472">Membrane</keyword>
<feature type="chain" id="PRO_5008101861" evidence="3">
    <location>
        <begin position="20"/>
        <end position="281"/>
    </location>
</feature>
<dbReference type="RefSeq" id="XP_018143260.1">
    <property type="nucleotide sequence ID" value="XM_018292069.1"/>
</dbReference>
<feature type="transmembrane region" description="Helical" evidence="2">
    <location>
        <begin position="185"/>
        <end position="209"/>
    </location>
</feature>